<dbReference type="EMBL" id="JBFOLJ010000012">
    <property type="protein sequence ID" value="KAL2489835.1"/>
    <property type="molecule type" value="Genomic_DNA"/>
</dbReference>
<sequence>MWDLIAITLLIMILLMRSWKILSWIWVNPKKKERILKQQGFKGNSYFLRNLLFGEVKKNSTVNTKALSKAISIHDDIVPRAIPFVHETVQKHGTKSFMWVGTRPRVLVLDPDQMKTIMNEYNSFIKNFKVANSIVKLLVGGLINLEGNEWSKSRGSFNPLFYVEKLKQMVPAFQLSCDEIINEWKNLAFKDGSCVVDVVHYLESYTSKVLSNALLTTDHAKDKRIYELLKETSILTTQTSQILDFPGAKYLPTKANRRAKQIMSELRKLFAERIDEKVKEIKEGQIKGDNFFDVLLKFEVAQAHGINNMDDIFGQLKLFYFAGFETSSMMLVWTMILLSIHPHWQERAREEVFQIFGDREVDYERISQLKVVSMIFNEVMRLYPSVVELSRLVEKETKLGENIIPADTLLMLPIMIVHRNPEYWGEDVNEFKPDRFAEGVLKATKGKTAYFPFGWGPRVCIGQNFALLEGKVMMANILRTFSFELSPTYTHAPHVEFVKWVIIIRGRESSTLLGLIGNNTDTTGMDIWQQQKLTGDLTGSKELNGAR</sequence>
<name>A0ABD1RN58_9LAMI</name>
<evidence type="ECO:0000256" key="12">
    <source>
        <dbReference type="RuleBase" id="RU000461"/>
    </source>
</evidence>
<dbReference type="InterPro" id="IPR036396">
    <property type="entry name" value="Cyt_P450_sf"/>
</dbReference>
<feature type="transmembrane region" description="Helical" evidence="13">
    <location>
        <begin position="318"/>
        <end position="340"/>
    </location>
</feature>
<feature type="binding site" description="axial binding residue" evidence="11">
    <location>
        <position position="460"/>
    </location>
    <ligand>
        <name>heme</name>
        <dbReference type="ChEBI" id="CHEBI:30413"/>
    </ligand>
    <ligandPart>
        <name>Fe</name>
        <dbReference type="ChEBI" id="CHEBI:18248"/>
    </ligandPart>
</feature>
<proteinExistence type="inferred from homology"/>
<evidence type="ECO:0000256" key="8">
    <source>
        <dbReference type="ARBA" id="ARBA00023004"/>
    </source>
</evidence>
<evidence type="ECO:0000256" key="3">
    <source>
        <dbReference type="ARBA" id="ARBA00022617"/>
    </source>
</evidence>
<dbReference type="Pfam" id="PF00067">
    <property type="entry name" value="p450"/>
    <property type="match status" value="1"/>
</dbReference>
<keyword evidence="6 13" id="KW-1133">Transmembrane helix</keyword>
<dbReference type="Gene3D" id="1.10.630.10">
    <property type="entry name" value="Cytochrome P450"/>
    <property type="match status" value="1"/>
</dbReference>
<evidence type="ECO:0000256" key="10">
    <source>
        <dbReference type="ARBA" id="ARBA00023136"/>
    </source>
</evidence>
<keyword evidence="10 13" id="KW-0472">Membrane</keyword>
<dbReference type="GO" id="GO:0016020">
    <property type="term" value="C:membrane"/>
    <property type="evidence" value="ECO:0007669"/>
    <property type="project" value="UniProtKB-SubCell"/>
</dbReference>
<dbReference type="PRINTS" id="PR00385">
    <property type="entry name" value="P450"/>
</dbReference>
<dbReference type="GO" id="GO:0004497">
    <property type="term" value="F:monooxygenase activity"/>
    <property type="evidence" value="ECO:0007669"/>
    <property type="project" value="UniProtKB-KW"/>
</dbReference>
<dbReference type="Proteomes" id="UP001604277">
    <property type="component" value="Unassembled WGS sequence"/>
</dbReference>
<evidence type="ECO:0000256" key="9">
    <source>
        <dbReference type="ARBA" id="ARBA00023033"/>
    </source>
</evidence>
<evidence type="ECO:0000256" key="11">
    <source>
        <dbReference type="PIRSR" id="PIRSR602401-1"/>
    </source>
</evidence>
<dbReference type="SUPFAM" id="SSF48264">
    <property type="entry name" value="Cytochrome P450"/>
    <property type="match status" value="1"/>
</dbReference>
<dbReference type="InterPro" id="IPR001128">
    <property type="entry name" value="Cyt_P450"/>
</dbReference>
<keyword evidence="15" id="KW-1185">Reference proteome</keyword>
<comment type="cofactor">
    <cofactor evidence="11">
        <name>heme</name>
        <dbReference type="ChEBI" id="CHEBI:30413"/>
    </cofactor>
</comment>
<evidence type="ECO:0000256" key="7">
    <source>
        <dbReference type="ARBA" id="ARBA00023002"/>
    </source>
</evidence>
<keyword evidence="9 12" id="KW-0503">Monooxygenase</keyword>
<dbReference type="AlphaFoldDB" id="A0ABD1RN58"/>
<evidence type="ECO:0000313" key="14">
    <source>
        <dbReference type="EMBL" id="KAL2489835.1"/>
    </source>
</evidence>
<evidence type="ECO:0000256" key="4">
    <source>
        <dbReference type="ARBA" id="ARBA00022692"/>
    </source>
</evidence>
<evidence type="ECO:0000256" key="5">
    <source>
        <dbReference type="ARBA" id="ARBA00022723"/>
    </source>
</evidence>
<organism evidence="14 15">
    <name type="scientific">Forsythia ovata</name>
    <dbReference type="NCBI Taxonomy" id="205694"/>
    <lineage>
        <taxon>Eukaryota</taxon>
        <taxon>Viridiplantae</taxon>
        <taxon>Streptophyta</taxon>
        <taxon>Embryophyta</taxon>
        <taxon>Tracheophyta</taxon>
        <taxon>Spermatophyta</taxon>
        <taxon>Magnoliopsida</taxon>
        <taxon>eudicotyledons</taxon>
        <taxon>Gunneridae</taxon>
        <taxon>Pentapetalae</taxon>
        <taxon>asterids</taxon>
        <taxon>lamiids</taxon>
        <taxon>Lamiales</taxon>
        <taxon>Oleaceae</taxon>
        <taxon>Forsythieae</taxon>
        <taxon>Forsythia</taxon>
    </lineage>
</organism>
<dbReference type="GO" id="GO:0046872">
    <property type="term" value="F:metal ion binding"/>
    <property type="evidence" value="ECO:0007669"/>
    <property type="project" value="UniProtKB-KW"/>
</dbReference>
<evidence type="ECO:0000256" key="2">
    <source>
        <dbReference type="ARBA" id="ARBA00010617"/>
    </source>
</evidence>
<dbReference type="InterPro" id="IPR050665">
    <property type="entry name" value="Cytochrome_P450_Monooxygen"/>
</dbReference>
<dbReference type="PROSITE" id="PS00086">
    <property type="entry name" value="CYTOCHROME_P450"/>
    <property type="match status" value="1"/>
</dbReference>
<evidence type="ECO:0000313" key="15">
    <source>
        <dbReference type="Proteomes" id="UP001604277"/>
    </source>
</evidence>
<keyword evidence="5 11" id="KW-0479">Metal-binding</keyword>
<reference evidence="15" key="1">
    <citation type="submission" date="2024-07" db="EMBL/GenBank/DDBJ databases">
        <title>Two chromosome-level genome assemblies of Korean endemic species Abeliophyllum distichum and Forsythia ovata (Oleaceae).</title>
        <authorList>
            <person name="Jang H."/>
        </authorList>
    </citation>
    <scope>NUCLEOTIDE SEQUENCE [LARGE SCALE GENOMIC DNA]</scope>
</reference>
<protein>
    <submittedName>
        <fullName evidence="14">Cytochrome</fullName>
    </submittedName>
</protein>
<keyword evidence="3 11" id="KW-0349">Heme</keyword>
<dbReference type="InterPro" id="IPR017972">
    <property type="entry name" value="Cyt_P450_CS"/>
</dbReference>
<accession>A0ABD1RN58</accession>
<keyword evidence="8 11" id="KW-0408">Iron</keyword>
<keyword evidence="4 13" id="KW-0812">Transmembrane</keyword>
<gene>
    <name evidence="14" type="ORF">Fot_43127</name>
</gene>
<dbReference type="InterPro" id="IPR002401">
    <property type="entry name" value="Cyt_P450_E_grp-I"/>
</dbReference>
<comment type="similarity">
    <text evidence="2 12">Belongs to the cytochrome P450 family.</text>
</comment>
<dbReference type="PRINTS" id="PR00463">
    <property type="entry name" value="EP450I"/>
</dbReference>
<dbReference type="PANTHER" id="PTHR24282:SF273">
    <property type="entry name" value="CYTOCHROME P450 CYP72A219-LIKE"/>
    <property type="match status" value="1"/>
</dbReference>
<evidence type="ECO:0000256" key="1">
    <source>
        <dbReference type="ARBA" id="ARBA00004167"/>
    </source>
</evidence>
<keyword evidence="7 12" id="KW-0560">Oxidoreductase</keyword>
<comment type="subcellular location">
    <subcellularLocation>
        <location evidence="1">Membrane</location>
        <topology evidence="1">Single-pass membrane protein</topology>
    </subcellularLocation>
</comment>
<evidence type="ECO:0000256" key="13">
    <source>
        <dbReference type="SAM" id="Phobius"/>
    </source>
</evidence>
<evidence type="ECO:0000256" key="6">
    <source>
        <dbReference type="ARBA" id="ARBA00022989"/>
    </source>
</evidence>
<dbReference type="PANTHER" id="PTHR24282">
    <property type="entry name" value="CYTOCHROME P450 FAMILY MEMBER"/>
    <property type="match status" value="1"/>
</dbReference>
<comment type="caution">
    <text evidence="14">The sequence shown here is derived from an EMBL/GenBank/DDBJ whole genome shotgun (WGS) entry which is preliminary data.</text>
</comment>